<name>A0A2A6BTE1_PRIPA</name>
<feature type="compositionally biased region" description="Polar residues" evidence="1">
    <location>
        <begin position="65"/>
        <end position="82"/>
    </location>
</feature>
<evidence type="ECO:0000256" key="1">
    <source>
        <dbReference type="SAM" id="MobiDB-lite"/>
    </source>
</evidence>
<dbReference type="EnsemblMetazoa" id="PPA33346.1">
    <property type="protein sequence ID" value="PPA33346.1"/>
    <property type="gene ID" value="WBGene00206206"/>
</dbReference>
<gene>
    <name evidence="2" type="primary">WBGene00206206</name>
</gene>
<keyword evidence="3" id="KW-1185">Reference proteome</keyword>
<proteinExistence type="predicted"/>
<dbReference type="AlphaFoldDB" id="A0A2A6BTE1"/>
<dbReference type="Proteomes" id="UP000005239">
    <property type="component" value="Unassembled WGS sequence"/>
</dbReference>
<accession>A0A2A6BTE1</accession>
<sequence length="155" mass="16813">MPIRFCNSLTYSDCLFPFTGLESKHSAGSPPSPSYLGNCRFLDNSKQQSNSRSPSPLSSYSEPSHTAQSPSSSKSFIGSNTGRLGPSHKFNSNNQLPRTPSPSNSNRSSRSTSPRNAFNAVKQLTSPTYEEKLARTNPFITTSISIRCAEGTEAE</sequence>
<protein>
    <submittedName>
        <fullName evidence="2">Uncharacterized protein</fullName>
    </submittedName>
</protein>
<feature type="compositionally biased region" description="Low complexity" evidence="1">
    <location>
        <begin position="49"/>
        <end position="64"/>
    </location>
</feature>
<evidence type="ECO:0000313" key="3">
    <source>
        <dbReference type="Proteomes" id="UP000005239"/>
    </source>
</evidence>
<feature type="region of interest" description="Disordered" evidence="1">
    <location>
        <begin position="23"/>
        <end position="125"/>
    </location>
</feature>
<reference evidence="2" key="2">
    <citation type="submission" date="2022-06" db="UniProtKB">
        <authorList>
            <consortium name="EnsemblMetazoa"/>
        </authorList>
    </citation>
    <scope>IDENTIFICATION</scope>
    <source>
        <strain evidence="2">PS312</strain>
    </source>
</reference>
<reference evidence="3" key="1">
    <citation type="journal article" date="2008" name="Nat. Genet.">
        <title>The Pristionchus pacificus genome provides a unique perspective on nematode lifestyle and parasitism.</title>
        <authorList>
            <person name="Dieterich C."/>
            <person name="Clifton S.W."/>
            <person name="Schuster L.N."/>
            <person name="Chinwalla A."/>
            <person name="Delehaunty K."/>
            <person name="Dinkelacker I."/>
            <person name="Fulton L."/>
            <person name="Fulton R."/>
            <person name="Godfrey J."/>
            <person name="Minx P."/>
            <person name="Mitreva M."/>
            <person name="Roeseler W."/>
            <person name="Tian H."/>
            <person name="Witte H."/>
            <person name="Yang S.P."/>
            <person name="Wilson R.K."/>
            <person name="Sommer R.J."/>
        </authorList>
    </citation>
    <scope>NUCLEOTIDE SEQUENCE [LARGE SCALE GENOMIC DNA]</scope>
    <source>
        <strain evidence="3">PS312</strain>
    </source>
</reference>
<evidence type="ECO:0000313" key="2">
    <source>
        <dbReference type="EnsemblMetazoa" id="PPA33346.1"/>
    </source>
</evidence>
<accession>A0A8R1YMP7</accession>
<organism evidence="2 3">
    <name type="scientific">Pristionchus pacificus</name>
    <name type="common">Parasitic nematode worm</name>
    <dbReference type="NCBI Taxonomy" id="54126"/>
    <lineage>
        <taxon>Eukaryota</taxon>
        <taxon>Metazoa</taxon>
        <taxon>Ecdysozoa</taxon>
        <taxon>Nematoda</taxon>
        <taxon>Chromadorea</taxon>
        <taxon>Rhabditida</taxon>
        <taxon>Rhabditina</taxon>
        <taxon>Diplogasteromorpha</taxon>
        <taxon>Diplogasteroidea</taxon>
        <taxon>Neodiplogasteridae</taxon>
        <taxon>Pristionchus</taxon>
    </lineage>
</organism>
<feature type="compositionally biased region" description="Low complexity" evidence="1">
    <location>
        <begin position="97"/>
        <end position="116"/>
    </location>
</feature>